<evidence type="ECO:0000256" key="1">
    <source>
        <dbReference type="SAM" id="MobiDB-lite"/>
    </source>
</evidence>
<protein>
    <recommendedName>
        <fullName evidence="2">DUF6788 domain-containing protein</fullName>
    </recommendedName>
</protein>
<dbReference type="EMBL" id="QJVD01000001">
    <property type="protein sequence ID" value="PYI69720.1"/>
    <property type="molecule type" value="Genomic_DNA"/>
</dbReference>
<evidence type="ECO:0000313" key="4">
    <source>
        <dbReference type="Proteomes" id="UP000247832"/>
    </source>
</evidence>
<evidence type="ECO:0000313" key="3">
    <source>
        <dbReference type="EMBL" id="PYI69720.1"/>
    </source>
</evidence>
<dbReference type="InterPro" id="IPR046738">
    <property type="entry name" value="DUF6788"/>
</dbReference>
<gene>
    <name evidence="3" type="ORF">CVV68_01015</name>
</gene>
<feature type="compositionally biased region" description="Basic and acidic residues" evidence="1">
    <location>
        <begin position="127"/>
        <end position="142"/>
    </location>
</feature>
<feature type="domain" description="DUF6788" evidence="2">
    <location>
        <begin position="5"/>
        <end position="75"/>
    </location>
</feature>
<accession>A0A2V5LP30</accession>
<dbReference type="Proteomes" id="UP000247832">
    <property type="component" value="Unassembled WGS sequence"/>
</dbReference>
<evidence type="ECO:0000259" key="2">
    <source>
        <dbReference type="Pfam" id="PF20586"/>
    </source>
</evidence>
<reference evidence="3 4" key="1">
    <citation type="submission" date="2018-05" db="EMBL/GenBank/DDBJ databases">
        <title>Genetic diversity of glacier-inhabiting Cryobacterium bacteria in China and description of Cryobacterium mengkeensis sp. nov. and Arthrobacter glacialis sp. nov.</title>
        <authorList>
            <person name="Liu Q."/>
            <person name="Xin Y.-H."/>
        </authorList>
    </citation>
    <scope>NUCLEOTIDE SEQUENCE [LARGE SCALE GENOMIC DNA]</scope>
    <source>
        <strain evidence="3 4">LI2</strain>
    </source>
</reference>
<keyword evidence="4" id="KW-1185">Reference proteome</keyword>
<dbReference type="Pfam" id="PF20586">
    <property type="entry name" value="DUF6788"/>
    <property type="match status" value="1"/>
</dbReference>
<name>A0A2V5LP30_9MICC</name>
<dbReference type="AlphaFoldDB" id="A0A2V5LP30"/>
<comment type="caution">
    <text evidence="3">The sequence shown here is derived from an EMBL/GenBank/DDBJ whole genome shotgun (WGS) entry which is preliminary data.</text>
</comment>
<sequence>MVAERAGLYEELAATGDFRRGSVSVNYRRCGKANCACAAPEHPGHGPRMLWTRTGPGGKSRGRQLAALEVEKVRAELDAYSRFASLTAAIVEVNEAICEARPVTAATAAAAGSPPGVGSLQDPAATDGEKGAPKPDPGRLYH</sequence>
<organism evidence="3 4">
    <name type="scientific">Arthrobacter livingstonensis</name>
    <dbReference type="NCBI Taxonomy" id="670078"/>
    <lineage>
        <taxon>Bacteria</taxon>
        <taxon>Bacillati</taxon>
        <taxon>Actinomycetota</taxon>
        <taxon>Actinomycetes</taxon>
        <taxon>Micrococcales</taxon>
        <taxon>Micrococcaceae</taxon>
        <taxon>Arthrobacter</taxon>
    </lineage>
</organism>
<proteinExistence type="predicted"/>
<feature type="compositionally biased region" description="Low complexity" evidence="1">
    <location>
        <begin position="108"/>
        <end position="119"/>
    </location>
</feature>
<feature type="region of interest" description="Disordered" evidence="1">
    <location>
        <begin position="108"/>
        <end position="142"/>
    </location>
</feature>